<dbReference type="RefSeq" id="WP_256531671.1">
    <property type="nucleotide sequence ID" value="NZ_CP101824.1"/>
</dbReference>
<dbReference type="InterPro" id="IPR043826">
    <property type="entry name" value="DUF5803"/>
</dbReference>
<dbReference type="AlphaFoldDB" id="A0ABD5NK80"/>
<reference evidence="2 3" key="1">
    <citation type="journal article" date="2019" name="Int. J. Syst. Evol. Microbiol.">
        <title>The Global Catalogue of Microorganisms (GCM) 10K type strain sequencing project: providing services to taxonomists for standard genome sequencing and annotation.</title>
        <authorList>
            <consortium name="The Broad Institute Genomics Platform"/>
            <consortium name="The Broad Institute Genome Sequencing Center for Infectious Disease"/>
            <person name="Wu L."/>
            <person name="Ma J."/>
        </authorList>
    </citation>
    <scope>NUCLEOTIDE SEQUENCE [LARGE SCALE GENOMIC DNA]</scope>
    <source>
        <strain evidence="2 3">IBRC-M 10256</strain>
    </source>
</reference>
<dbReference type="PROSITE" id="PS51257">
    <property type="entry name" value="PROKAR_LIPOPROTEIN"/>
    <property type="match status" value="1"/>
</dbReference>
<name>A0ABD5NK80_9EURY</name>
<accession>A0ABD5NK80</accession>
<organism evidence="2 3">
    <name type="scientific">Halovivax cerinus</name>
    <dbReference type="NCBI Taxonomy" id="1487865"/>
    <lineage>
        <taxon>Archaea</taxon>
        <taxon>Methanobacteriati</taxon>
        <taxon>Methanobacteriota</taxon>
        <taxon>Stenosarchaea group</taxon>
        <taxon>Halobacteria</taxon>
        <taxon>Halobacteriales</taxon>
        <taxon>Natrialbaceae</taxon>
        <taxon>Halovivax</taxon>
    </lineage>
</organism>
<gene>
    <name evidence="2" type="ORF">ACFOUR_03330</name>
</gene>
<keyword evidence="1" id="KW-0812">Transmembrane</keyword>
<evidence type="ECO:0000256" key="1">
    <source>
        <dbReference type="SAM" id="Phobius"/>
    </source>
</evidence>
<proteinExistence type="predicted"/>
<keyword evidence="1" id="KW-1133">Transmembrane helix</keyword>
<dbReference type="EMBL" id="JBHSAQ010000001">
    <property type="protein sequence ID" value="MFC3957406.1"/>
    <property type="molecule type" value="Genomic_DNA"/>
</dbReference>
<keyword evidence="1" id="KW-0472">Membrane</keyword>
<sequence>MISAPHRRLVLALLVVAVLVVTAGCAAMSNDIPDEQLDEDAEYDDLRERDATVAIDLEAGGMLSDGSFRAVYTVNGTDELELYRTGLYSDSPVSVHGVRFWYPNDTVVTGSELDVERGDSRTRIGLPADNGTLAVSGPAGKKTFALPAVREGSYNVTLPEGHRSSSFVLGSVEPGAYDRRVLGETESLYWESVDSSISVRYYHERDRTLFYGLVVLVLGAGGVAAAVTYRRIKRLERRRMAMSVESDDGTE</sequence>
<comment type="caution">
    <text evidence="2">The sequence shown here is derived from an EMBL/GenBank/DDBJ whole genome shotgun (WGS) entry which is preliminary data.</text>
</comment>
<evidence type="ECO:0000313" key="3">
    <source>
        <dbReference type="Proteomes" id="UP001595846"/>
    </source>
</evidence>
<keyword evidence="3" id="KW-1185">Reference proteome</keyword>
<feature type="transmembrane region" description="Helical" evidence="1">
    <location>
        <begin position="209"/>
        <end position="229"/>
    </location>
</feature>
<dbReference type="GeneID" id="73904423"/>
<evidence type="ECO:0000313" key="2">
    <source>
        <dbReference type="EMBL" id="MFC3957406.1"/>
    </source>
</evidence>
<dbReference type="Pfam" id="PF19119">
    <property type="entry name" value="DUF5803"/>
    <property type="match status" value="1"/>
</dbReference>
<dbReference type="Proteomes" id="UP001595846">
    <property type="component" value="Unassembled WGS sequence"/>
</dbReference>
<protein>
    <submittedName>
        <fullName evidence="2">DUF5803 family protein</fullName>
    </submittedName>
</protein>